<name>A0ABQ3Z9K9_9ACTN</name>
<evidence type="ECO:0000313" key="2">
    <source>
        <dbReference type="Proteomes" id="UP000637628"/>
    </source>
</evidence>
<sequence>MWRGAAPAPAGVKSWLAIGHPAANGPAETLVAVADLARERVLSPELRAAVLRTVAELPGLTYDGTVTDRAGRAGEAFSLISDYSGLPTKYTLIVNPADGTLLGYETMLTTTAGKLDVQVPAVIGYETYVTAELN</sequence>
<dbReference type="Proteomes" id="UP000637628">
    <property type="component" value="Unassembled WGS sequence"/>
</dbReference>
<comment type="caution">
    <text evidence="1">The sequence shown here is derived from an EMBL/GenBank/DDBJ whole genome shotgun (WGS) entry which is preliminary data.</text>
</comment>
<gene>
    <name evidence="1" type="ORF">Adu01nite_78700</name>
</gene>
<reference evidence="1 2" key="1">
    <citation type="submission" date="2021-01" db="EMBL/GenBank/DDBJ databases">
        <title>Whole genome shotgun sequence of Actinoplanes durhamensis NBRC 14914.</title>
        <authorList>
            <person name="Komaki H."/>
            <person name="Tamura T."/>
        </authorList>
    </citation>
    <scope>NUCLEOTIDE SEQUENCE [LARGE SCALE GENOMIC DNA]</scope>
    <source>
        <strain evidence="1 2">NBRC 14914</strain>
    </source>
</reference>
<evidence type="ECO:0000313" key="1">
    <source>
        <dbReference type="EMBL" id="GIE06520.1"/>
    </source>
</evidence>
<organism evidence="1 2">
    <name type="scientific">Paractinoplanes durhamensis</name>
    <dbReference type="NCBI Taxonomy" id="113563"/>
    <lineage>
        <taxon>Bacteria</taxon>
        <taxon>Bacillati</taxon>
        <taxon>Actinomycetota</taxon>
        <taxon>Actinomycetes</taxon>
        <taxon>Micromonosporales</taxon>
        <taxon>Micromonosporaceae</taxon>
        <taxon>Paractinoplanes</taxon>
    </lineage>
</organism>
<dbReference type="RefSeq" id="WP_203734376.1">
    <property type="nucleotide sequence ID" value="NZ_BAAATX010000020.1"/>
</dbReference>
<accession>A0ABQ3Z9K9</accession>
<proteinExistence type="predicted"/>
<protein>
    <submittedName>
        <fullName evidence="1">Uncharacterized protein</fullName>
    </submittedName>
</protein>
<keyword evidence="2" id="KW-1185">Reference proteome</keyword>
<dbReference type="EMBL" id="BOML01000064">
    <property type="protein sequence ID" value="GIE06520.1"/>
    <property type="molecule type" value="Genomic_DNA"/>
</dbReference>